<evidence type="ECO:0000256" key="2">
    <source>
        <dbReference type="ARBA" id="ARBA00004754"/>
    </source>
</evidence>
<name>A0A4Z0WBL8_9GAMM</name>
<keyword evidence="5" id="KW-0210">Decarboxylase</keyword>
<accession>A0A4Z0WBL8</accession>
<gene>
    <name evidence="8" type="primary">uraD</name>
    <name evidence="8" type="ORF">E4656_14425</name>
</gene>
<dbReference type="PANTHER" id="PTHR43466:SF1">
    <property type="entry name" value="2-OXO-4-HYDROXY-4-CARBOXY-5-UREIDOIMIDAZOLINE DECARBOXYLASE-RELATED"/>
    <property type="match status" value="1"/>
</dbReference>
<feature type="domain" description="Oxo-4-hydroxy-4-carboxy-5-ureidoimidazoline decarboxylase" evidence="7">
    <location>
        <begin position="20"/>
        <end position="176"/>
    </location>
</feature>
<keyword evidence="6 8" id="KW-0456">Lyase</keyword>
<dbReference type="InterPro" id="IPR018020">
    <property type="entry name" value="OHCU_decarboxylase"/>
</dbReference>
<dbReference type="Proteomes" id="UP000297475">
    <property type="component" value="Unassembled WGS sequence"/>
</dbReference>
<dbReference type="Pfam" id="PF09349">
    <property type="entry name" value="OHCU_decarbox"/>
    <property type="match status" value="1"/>
</dbReference>
<reference evidence="8 9" key="1">
    <citation type="submission" date="2019-04" db="EMBL/GenBank/DDBJ databases">
        <title>Natronospirillum operosus gen. nov., sp. nov., a haloalkaliphilic satellite isolated from decaying biomass of laboratory culture of cyanobacterium Geitlerinema sp. and proposal of Natronospirillaceae fam. nov. and Saccharospirillaceae fam. nov.</title>
        <authorList>
            <person name="Kevbrin V."/>
            <person name="Boltyanskaya Y."/>
            <person name="Koziaeva V."/>
            <person name="Grouzdev D.S."/>
            <person name="Park M."/>
            <person name="Cho J."/>
        </authorList>
    </citation>
    <scope>NUCLEOTIDE SEQUENCE [LARGE SCALE GENOMIC DNA]</scope>
    <source>
        <strain evidence="8 9">G-116</strain>
    </source>
</reference>
<protein>
    <recommendedName>
        <fullName evidence="3">2-oxo-4-hydroxy-4-carboxy-5-ureidoimidazoline decarboxylase</fullName>
        <ecNumber evidence="3">4.1.1.97</ecNumber>
    </recommendedName>
</protein>
<dbReference type="NCBIfam" id="NF010372">
    <property type="entry name" value="PRK13798.1"/>
    <property type="match status" value="1"/>
</dbReference>
<dbReference type="PANTHER" id="PTHR43466">
    <property type="entry name" value="2-OXO-4-HYDROXY-4-CARBOXY-5-UREIDOIMIDAZOLINE DECARBOXYLASE-RELATED"/>
    <property type="match status" value="1"/>
</dbReference>
<comment type="caution">
    <text evidence="8">The sequence shown here is derived from an EMBL/GenBank/DDBJ whole genome shotgun (WGS) entry which is preliminary data.</text>
</comment>
<evidence type="ECO:0000256" key="3">
    <source>
        <dbReference type="ARBA" id="ARBA00012257"/>
    </source>
</evidence>
<sequence length="179" mass="19655">MTSRPTDTDTTKASTIQALNALPESELRTQLRACCAANTWVEGMLAARPYADLADLHRQAENLWPSLSEADWLEAFDAHPQIGDINSLKAKYADTQATAGHEQAGASGASDDVLQRLKTQNEAYVARFGFIFIVCATGKSATEMLELLEARLPNTRAQEIDNAAREQAQITHLRLEKLL</sequence>
<dbReference type="GO" id="GO:0051997">
    <property type="term" value="F:2-oxo-4-hydroxy-4-carboxy-5-ureidoimidazoline decarboxylase activity"/>
    <property type="evidence" value="ECO:0007669"/>
    <property type="project" value="UniProtKB-EC"/>
</dbReference>
<keyword evidence="9" id="KW-1185">Reference proteome</keyword>
<dbReference type="NCBIfam" id="TIGR03180">
    <property type="entry name" value="UraD_2"/>
    <property type="match status" value="1"/>
</dbReference>
<evidence type="ECO:0000259" key="7">
    <source>
        <dbReference type="Pfam" id="PF09349"/>
    </source>
</evidence>
<evidence type="ECO:0000256" key="4">
    <source>
        <dbReference type="ARBA" id="ARBA00022631"/>
    </source>
</evidence>
<evidence type="ECO:0000256" key="5">
    <source>
        <dbReference type="ARBA" id="ARBA00022793"/>
    </source>
</evidence>
<comment type="pathway">
    <text evidence="2">Purine metabolism; urate degradation; (S)-allantoin from urate: step 3/3.</text>
</comment>
<comment type="catalytic activity">
    <reaction evidence="1">
        <text>5-hydroxy-2-oxo-4-ureido-2,5-dihydro-1H-imidazole-5-carboxylate + H(+) = (S)-allantoin + CO2</text>
        <dbReference type="Rhea" id="RHEA:26301"/>
        <dbReference type="ChEBI" id="CHEBI:15378"/>
        <dbReference type="ChEBI" id="CHEBI:15678"/>
        <dbReference type="ChEBI" id="CHEBI:16526"/>
        <dbReference type="ChEBI" id="CHEBI:58639"/>
        <dbReference type="EC" id="4.1.1.97"/>
    </reaction>
</comment>
<organism evidence="8 9">
    <name type="scientific">Natronospirillum operosum</name>
    <dbReference type="NCBI Taxonomy" id="2759953"/>
    <lineage>
        <taxon>Bacteria</taxon>
        <taxon>Pseudomonadati</taxon>
        <taxon>Pseudomonadota</taxon>
        <taxon>Gammaproteobacteria</taxon>
        <taxon>Oceanospirillales</taxon>
        <taxon>Natronospirillaceae</taxon>
        <taxon>Natronospirillum</taxon>
    </lineage>
</organism>
<dbReference type="InterPro" id="IPR036778">
    <property type="entry name" value="OHCU_decarboxylase_sf"/>
</dbReference>
<keyword evidence="4" id="KW-0659">Purine metabolism</keyword>
<evidence type="ECO:0000313" key="9">
    <source>
        <dbReference type="Proteomes" id="UP000297475"/>
    </source>
</evidence>
<dbReference type="GO" id="GO:0006144">
    <property type="term" value="P:purine nucleobase metabolic process"/>
    <property type="evidence" value="ECO:0007669"/>
    <property type="project" value="UniProtKB-KW"/>
</dbReference>
<dbReference type="InterPro" id="IPR017595">
    <property type="entry name" value="OHCU_decarboxylase-2"/>
</dbReference>
<dbReference type="Gene3D" id="1.10.3330.10">
    <property type="entry name" value="Oxo-4-hydroxy-4-carboxy-5-ureidoimidazoline decarboxylase"/>
    <property type="match status" value="1"/>
</dbReference>
<evidence type="ECO:0000256" key="6">
    <source>
        <dbReference type="ARBA" id="ARBA00023239"/>
    </source>
</evidence>
<evidence type="ECO:0000256" key="1">
    <source>
        <dbReference type="ARBA" id="ARBA00001163"/>
    </source>
</evidence>
<dbReference type="EMBL" id="SRMF01000006">
    <property type="protein sequence ID" value="TGG92072.1"/>
    <property type="molecule type" value="Genomic_DNA"/>
</dbReference>
<dbReference type="SUPFAM" id="SSF158694">
    <property type="entry name" value="UraD-Like"/>
    <property type="match status" value="1"/>
</dbReference>
<proteinExistence type="predicted"/>
<dbReference type="AlphaFoldDB" id="A0A4Z0WBL8"/>
<dbReference type="GO" id="GO:0019628">
    <property type="term" value="P:urate catabolic process"/>
    <property type="evidence" value="ECO:0007669"/>
    <property type="project" value="TreeGrafter"/>
</dbReference>
<evidence type="ECO:0000313" key="8">
    <source>
        <dbReference type="EMBL" id="TGG92072.1"/>
    </source>
</evidence>
<dbReference type="OrthoDB" id="9800909at2"/>
<dbReference type="EC" id="4.1.1.97" evidence="3"/>
<dbReference type="RefSeq" id="WP_135484001.1">
    <property type="nucleotide sequence ID" value="NZ_SRMF01000006.1"/>
</dbReference>